<evidence type="ECO:0000256" key="1">
    <source>
        <dbReference type="ARBA" id="ARBA00006484"/>
    </source>
</evidence>
<dbReference type="Pfam" id="PF00106">
    <property type="entry name" value="adh_short"/>
    <property type="match status" value="1"/>
</dbReference>
<evidence type="ECO:0000256" key="3">
    <source>
        <dbReference type="RuleBase" id="RU000363"/>
    </source>
</evidence>
<comment type="similarity">
    <text evidence="1 3">Belongs to the short-chain dehydrogenases/reductases (SDR) family.</text>
</comment>
<sequence length="294" mass="31229">MSEPVEERVVIVTGAGRGIGRAEALEFARQGAKVVVNDLAGDDDPAGAVVDEIRSHGGVAVANHDDVSTWDGGRQLIGTALSEFGRLDVLVNNAGILRDRMFVSMTEREWDEVIAVHLRGTFVTSRHAAGHWRELSKSGKAVDGRIINTSSSSGLYGNVGQSNYGAAKGAIASLTIVLAEELARYGVTVNAIAPAALTRMTEALRERTDAEKAEMDPANIAPLVAWLGSPASRAVTGQIFNIKGSRISVAEGWVAGPEADNGTRWTQERLDELMPGLVAKARGRSDMDGHPIPR</sequence>
<dbReference type="PROSITE" id="PS00061">
    <property type="entry name" value="ADH_SHORT"/>
    <property type="match status" value="1"/>
</dbReference>
<dbReference type="AlphaFoldDB" id="A0A5N0VK01"/>
<dbReference type="RefSeq" id="WP_144745499.1">
    <property type="nucleotide sequence ID" value="NZ_VMNW02000003.1"/>
</dbReference>
<dbReference type="SUPFAM" id="SSF51735">
    <property type="entry name" value="NAD(P)-binding Rossmann-fold domains"/>
    <property type="match status" value="1"/>
</dbReference>
<dbReference type="InterPro" id="IPR002347">
    <property type="entry name" value="SDR_fam"/>
</dbReference>
<evidence type="ECO:0000313" key="6">
    <source>
        <dbReference type="Proteomes" id="UP000319769"/>
    </source>
</evidence>
<comment type="caution">
    <text evidence="5">The sequence shown here is derived from an EMBL/GenBank/DDBJ whole genome shotgun (WGS) entry which is preliminary data.</text>
</comment>
<dbReference type="PANTHER" id="PTHR45024">
    <property type="entry name" value="DEHYDROGENASES, SHORT CHAIN"/>
    <property type="match status" value="1"/>
</dbReference>
<dbReference type="InterPro" id="IPR020904">
    <property type="entry name" value="Sc_DH/Rdtase_CS"/>
</dbReference>
<dbReference type="InterPro" id="IPR051687">
    <property type="entry name" value="Peroxisomal_Beta-Oxidation"/>
</dbReference>
<protein>
    <submittedName>
        <fullName evidence="5">SDR family NAD(P)-dependent oxidoreductase</fullName>
    </submittedName>
</protein>
<organism evidence="5 6">
    <name type="scientific">Amycolatopsis acidicola</name>
    <dbReference type="NCBI Taxonomy" id="2596893"/>
    <lineage>
        <taxon>Bacteria</taxon>
        <taxon>Bacillati</taxon>
        <taxon>Actinomycetota</taxon>
        <taxon>Actinomycetes</taxon>
        <taxon>Pseudonocardiales</taxon>
        <taxon>Pseudonocardiaceae</taxon>
        <taxon>Amycolatopsis</taxon>
    </lineage>
</organism>
<dbReference type="EMBL" id="VMNW02000003">
    <property type="protein sequence ID" value="KAA9166018.1"/>
    <property type="molecule type" value="Genomic_DNA"/>
</dbReference>
<feature type="domain" description="Ketoreductase" evidence="4">
    <location>
        <begin position="8"/>
        <end position="203"/>
    </location>
</feature>
<dbReference type="FunFam" id="3.40.50.720:FF:000446">
    <property type="entry name" value="Short chain dehydrogenase"/>
    <property type="match status" value="1"/>
</dbReference>
<proteinExistence type="inferred from homology"/>
<dbReference type="PRINTS" id="PR00081">
    <property type="entry name" value="GDHRDH"/>
</dbReference>
<dbReference type="NCBIfam" id="NF005861">
    <property type="entry name" value="PRK07791.1"/>
    <property type="match status" value="1"/>
</dbReference>
<name>A0A5N0VK01_9PSEU</name>
<dbReference type="GO" id="GO:0016491">
    <property type="term" value="F:oxidoreductase activity"/>
    <property type="evidence" value="ECO:0007669"/>
    <property type="project" value="UniProtKB-KW"/>
</dbReference>
<dbReference type="Proteomes" id="UP000319769">
    <property type="component" value="Unassembled WGS sequence"/>
</dbReference>
<dbReference type="SMART" id="SM00822">
    <property type="entry name" value="PKS_KR"/>
    <property type="match status" value="1"/>
</dbReference>
<reference evidence="5" key="1">
    <citation type="submission" date="2019-09" db="EMBL/GenBank/DDBJ databases">
        <authorList>
            <person name="Teo W.F.A."/>
            <person name="Duangmal K."/>
        </authorList>
    </citation>
    <scope>NUCLEOTIDE SEQUENCE [LARGE SCALE GENOMIC DNA]</scope>
    <source>
        <strain evidence="5">K81G1</strain>
    </source>
</reference>
<evidence type="ECO:0000313" key="5">
    <source>
        <dbReference type="EMBL" id="KAA9166018.1"/>
    </source>
</evidence>
<dbReference type="PANTHER" id="PTHR45024:SF2">
    <property type="entry name" value="SCP2 DOMAIN-CONTAINING PROTEIN"/>
    <property type="match status" value="1"/>
</dbReference>
<evidence type="ECO:0000256" key="2">
    <source>
        <dbReference type="ARBA" id="ARBA00023002"/>
    </source>
</evidence>
<dbReference type="OrthoDB" id="9808187at2"/>
<gene>
    <name evidence="5" type="ORF">FPZ12_003445</name>
</gene>
<keyword evidence="2" id="KW-0560">Oxidoreductase</keyword>
<dbReference type="PRINTS" id="PR00080">
    <property type="entry name" value="SDRFAMILY"/>
</dbReference>
<accession>A0A5N0VK01</accession>
<dbReference type="InterPro" id="IPR036291">
    <property type="entry name" value="NAD(P)-bd_dom_sf"/>
</dbReference>
<evidence type="ECO:0000259" key="4">
    <source>
        <dbReference type="SMART" id="SM00822"/>
    </source>
</evidence>
<keyword evidence="6" id="KW-1185">Reference proteome</keyword>
<dbReference type="Gene3D" id="3.40.50.720">
    <property type="entry name" value="NAD(P)-binding Rossmann-like Domain"/>
    <property type="match status" value="1"/>
</dbReference>
<dbReference type="InterPro" id="IPR057326">
    <property type="entry name" value="KR_dom"/>
</dbReference>